<comment type="caution">
    <text evidence="1">The sequence shown here is derived from an EMBL/GenBank/DDBJ whole genome shotgun (WGS) entry which is preliminary data.</text>
</comment>
<evidence type="ECO:0000313" key="1">
    <source>
        <dbReference type="EMBL" id="TCU96097.1"/>
    </source>
</evidence>
<reference evidence="1 2" key="1">
    <citation type="submission" date="2019-03" db="EMBL/GenBank/DDBJ databases">
        <title>Genomic Encyclopedia of Type Strains, Phase IV (KMG-IV): sequencing the most valuable type-strain genomes for metagenomic binning, comparative biology and taxonomic classification.</title>
        <authorList>
            <person name="Goeker M."/>
        </authorList>
    </citation>
    <scope>NUCLEOTIDE SEQUENCE [LARGE SCALE GENOMIC DNA]</scope>
    <source>
        <strain evidence="1 2">DSM 100048</strain>
    </source>
</reference>
<dbReference type="EMBL" id="SMBX01000007">
    <property type="protein sequence ID" value="TCU96097.1"/>
    <property type="molecule type" value="Genomic_DNA"/>
</dbReference>
<evidence type="ECO:0008006" key="3">
    <source>
        <dbReference type="Google" id="ProtNLM"/>
    </source>
</evidence>
<sequence>MAVIPAGIRAIAQAGEETLGSDGDALFIVPPGDSTLEVQGKGMVVRVFSHLASDLAAIAANQADYARPVGDIAHYRRRPVPEAGLKLQCHALADHIVASNAISRVFRSTNLMLNVMAPYDAPRDPRILKPHSHADYEQITICMQGRFAHHLRTPWTVDSTQWREDAHLEVDSPSTLVIPARLIHTTQALEAGCWLIDVFGPPREDFSSIPGFVRNAADYPMAGSAAQT</sequence>
<accession>A0A4R3UZ51</accession>
<gene>
    <name evidence="1" type="ORF">EV686_107155</name>
</gene>
<evidence type="ECO:0000313" key="2">
    <source>
        <dbReference type="Proteomes" id="UP000294692"/>
    </source>
</evidence>
<dbReference type="Gene3D" id="2.60.120.10">
    <property type="entry name" value="Jelly Rolls"/>
    <property type="match status" value="1"/>
</dbReference>
<keyword evidence="2" id="KW-1185">Reference proteome</keyword>
<dbReference type="Proteomes" id="UP000294692">
    <property type="component" value="Unassembled WGS sequence"/>
</dbReference>
<proteinExistence type="predicted"/>
<dbReference type="InterPro" id="IPR014710">
    <property type="entry name" value="RmlC-like_jellyroll"/>
</dbReference>
<dbReference type="AlphaFoldDB" id="A0A4R3UZ51"/>
<dbReference type="InterPro" id="IPR011051">
    <property type="entry name" value="RmlC_Cupin_sf"/>
</dbReference>
<dbReference type="RefSeq" id="WP_165972621.1">
    <property type="nucleotide sequence ID" value="NZ_JBHRVM010000001.1"/>
</dbReference>
<name>A0A4R3UZ51_9BURK</name>
<organism evidence="1 2">
    <name type="scientific">Paracandidimonas soli</name>
    <dbReference type="NCBI Taxonomy" id="1917182"/>
    <lineage>
        <taxon>Bacteria</taxon>
        <taxon>Pseudomonadati</taxon>
        <taxon>Pseudomonadota</taxon>
        <taxon>Betaproteobacteria</taxon>
        <taxon>Burkholderiales</taxon>
        <taxon>Alcaligenaceae</taxon>
        <taxon>Paracandidimonas</taxon>
    </lineage>
</organism>
<dbReference type="SUPFAM" id="SSF51182">
    <property type="entry name" value="RmlC-like cupins"/>
    <property type="match status" value="1"/>
</dbReference>
<protein>
    <recommendedName>
        <fullName evidence="3">Mannose-6-phosphate isomerase-like protein (Cupin superfamily)</fullName>
    </recommendedName>
</protein>